<dbReference type="EMBL" id="MCGN01000001">
    <property type="protein sequence ID" value="ORZ02198.1"/>
    <property type="molecule type" value="Genomic_DNA"/>
</dbReference>
<evidence type="ECO:0000313" key="3">
    <source>
        <dbReference type="Proteomes" id="UP000242180"/>
    </source>
</evidence>
<dbReference type="SUPFAM" id="SSF52047">
    <property type="entry name" value="RNI-like"/>
    <property type="match status" value="1"/>
</dbReference>
<dbReference type="PROSITE" id="PS50181">
    <property type="entry name" value="FBOX"/>
    <property type="match status" value="1"/>
</dbReference>
<keyword evidence="3" id="KW-1185">Reference proteome</keyword>
<dbReference type="Gene3D" id="3.80.10.10">
    <property type="entry name" value="Ribonuclease Inhibitor"/>
    <property type="match status" value="1"/>
</dbReference>
<evidence type="ECO:0000313" key="2">
    <source>
        <dbReference type="EMBL" id="ORZ02198.1"/>
    </source>
</evidence>
<reference evidence="2 3" key="1">
    <citation type="submission" date="2016-07" db="EMBL/GenBank/DDBJ databases">
        <title>Pervasive Adenine N6-methylation of Active Genes in Fungi.</title>
        <authorList>
            <consortium name="DOE Joint Genome Institute"/>
            <person name="Mondo S.J."/>
            <person name="Dannebaum R.O."/>
            <person name="Kuo R.C."/>
            <person name="Labutti K."/>
            <person name="Haridas S."/>
            <person name="Kuo A."/>
            <person name="Salamov A."/>
            <person name="Ahrendt S.R."/>
            <person name="Lipzen A."/>
            <person name="Sullivan W."/>
            <person name="Andreopoulos W.B."/>
            <person name="Clum A."/>
            <person name="Lindquist E."/>
            <person name="Daum C."/>
            <person name="Ramamoorthy G.K."/>
            <person name="Gryganskyi A."/>
            <person name="Culley D."/>
            <person name="Magnuson J.K."/>
            <person name="James T.Y."/>
            <person name="O'Malley M.A."/>
            <person name="Stajich J.E."/>
            <person name="Spatafora J.W."/>
            <person name="Visel A."/>
            <person name="Grigoriev I.V."/>
        </authorList>
    </citation>
    <scope>NUCLEOTIDE SEQUENCE [LARGE SCALE GENOMIC DNA]</scope>
    <source>
        <strain evidence="2 3">NRRL 2496</strain>
    </source>
</reference>
<dbReference type="OMA" id="TISGWST"/>
<comment type="caution">
    <text evidence="2">The sequence shown here is derived from an EMBL/GenBank/DDBJ whole genome shotgun (WGS) entry which is preliminary data.</text>
</comment>
<dbReference type="STRING" id="13706.A0A1X2HSW5"/>
<dbReference type="Proteomes" id="UP000242180">
    <property type="component" value="Unassembled WGS sequence"/>
</dbReference>
<dbReference type="Pfam" id="PF12937">
    <property type="entry name" value="F-box-like"/>
    <property type="match status" value="1"/>
</dbReference>
<dbReference type="OrthoDB" id="550575at2759"/>
<proteinExistence type="predicted"/>
<name>A0A1X2HSW5_SYNRA</name>
<dbReference type="InterPro" id="IPR036047">
    <property type="entry name" value="F-box-like_dom_sf"/>
</dbReference>
<gene>
    <name evidence="2" type="ORF">BCR43DRAFT_481176</name>
</gene>
<accession>A0A1X2HSW5</accession>
<dbReference type="InterPro" id="IPR001810">
    <property type="entry name" value="F-box_dom"/>
</dbReference>
<sequence>MRTMLHSLPPEIMWHITGYLSLDDLAVARLVSKQLRHFCDHPSFWRDLRLEPAGQPNNNSSNTTTTTSTMALWQLSDLKRLVEPHVRHIRSIRIWGVRDTIVQYLLEQCPNLTDLTVCGWTTLSSHAFGKLNRTLALRRLELIGAAQQPNFAAIDARQLGRLLHQCPDLSDLMLGCQIHIHARTLLKELKRHPRAGQRLQLLTLASRRTWSHRHVAELLQLCPQLECVCLVPAAAKGFDLRKDDLHHWVKSKPHVELESATEGEDELATDMVSDMVITRSILSLSDDKTTAAATTTTTTATTTTTTTIA</sequence>
<dbReference type="InterPro" id="IPR032675">
    <property type="entry name" value="LRR_dom_sf"/>
</dbReference>
<protein>
    <recommendedName>
        <fullName evidence="1">F-box domain-containing protein</fullName>
    </recommendedName>
</protein>
<dbReference type="CDD" id="cd09917">
    <property type="entry name" value="F-box_SF"/>
    <property type="match status" value="1"/>
</dbReference>
<dbReference type="AlphaFoldDB" id="A0A1X2HSW5"/>
<organism evidence="2 3">
    <name type="scientific">Syncephalastrum racemosum</name>
    <name type="common">Filamentous fungus</name>
    <dbReference type="NCBI Taxonomy" id="13706"/>
    <lineage>
        <taxon>Eukaryota</taxon>
        <taxon>Fungi</taxon>
        <taxon>Fungi incertae sedis</taxon>
        <taxon>Mucoromycota</taxon>
        <taxon>Mucoromycotina</taxon>
        <taxon>Mucoromycetes</taxon>
        <taxon>Mucorales</taxon>
        <taxon>Syncephalastraceae</taxon>
        <taxon>Syncephalastrum</taxon>
    </lineage>
</organism>
<dbReference type="SUPFAM" id="SSF81383">
    <property type="entry name" value="F-box domain"/>
    <property type="match status" value="1"/>
</dbReference>
<dbReference type="SMART" id="SM00256">
    <property type="entry name" value="FBOX"/>
    <property type="match status" value="1"/>
</dbReference>
<dbReference type="InParanoid" id="A0A1X2HSW5"/>
<feature type="domain" description="F-box" evidence="1">
    <location>
        <begin position="2"/>
        <end position="48"/>
    </location>
</feature>
<evidence type="ECO:0000259" key="1">
    <source>
        <dbReference type="PROSITE" id="PS50181"/>
    </source>
</evidence>